<dbReference type="InterPro" id="IPR000086">
    <property type="entry name" value="NUDIX_hydrolase_dom"/>
</dbReference>
<dbReference type="EMBL" id="JAVRIC010000009">
    <property type="protein sequence ID" value="MDT0497341.1"/>
    <property type="molecule type" value="Genomic_DNA"/>
</dbReference>
<protein>
    <submittedName>
        <fullName evidence="9">CoA pyrophosphatase</fullName>
    </submittedName>
</protein>
<dbReference type="PROSITE" id="PS01293">
    <property type="entry name" value="NUDIX_COA"/>
    <property type="match status" value="1"/>
</dbReference>
<evidence type="ECO:0000256" key="6">
    <source>
        <dbReference type="ARBA" id="ARBA00022842"/>
    </source>
</evidence>
<proteinExistence type="inferred from homology"/>
<dbReference type="PANTHER" id="PTHR12992:SF11">
    <property type="entry name" value="MITOCHONDRIAL COENZYME A DIPHOSPHATASE NUDT8"/>
    <property type="match status" value="1"/>
</dbReference>
<keyword evidence="10" id="KW-1185">Reference proteome</keyword>
<dbReference type="Gene3D" id="3.90.79.10">
    <property type="entry name" value="Nucleoside Triphosphate Pyrophosphohydrolase"/>
    <property type="match status" value="1"/>
</dbReference>
<evidence type="ECO:0000313" key="10">
    <source>
        <dbReference type="Proteomes" id="UP001254608"/>
    </source>
</evidence>
<dbReference type="InterPro" id="IPR045121">
    <property type="entry name" value="CoAse"/>
</dbReference>
<comment type="cofactor">
    <cofactor evidence="2">
        <name>Mg(2+)</name>
        <dbReference type="ChEBI" id="CHEBI:18420"/>
    </cofactor>
</comment>
<evidence type="ECO:0000256" key="4">
    <source>
        <dbReference type="ARBA" id="ARBA00022723"/>
    </source>
</evidence>
<dbReference type="RefSeq" id="WP_311364735.1">
    <property type="nucleotide sequence ID" value="NZ_JAVRIC010000009.1"/>
</dbReference>
<comment type="caution">
    <text evidence="9">The sequence shown here is derived from an EMBL/GenBank/DDBJ whole genome shotgun (WGS) entry which is preliminary data.</text>
</comment>
<comment type="similarity">
    <text evidence="3">Belongs to the Nudix hydrolase family. PCD1 subfamily.</text>
</comment>
<organism evidence="9 10">
    <name type="scientific">Banduia mediterranea</name>
    <dbReference type="NCBI Taxonomy" id="3075609"/>
    <lineage>
        <taxon>Bacteria</taxon>
        <taxon>Pseudomonadati</taxon>
        <taxon>Pseudomonadota</taxon>
        <taxon>Gammaproteobacteria</taxon>
        <taxon>Nevskiales</taxon>
        <taxon>Algiphilaceae</taxon>
        <taxon>Banduia</taxon>
    </lineage>
</organism>
<comment type="cofactor">
    <cofactor evidence="1">
        <name>Mn(2+)</name>
        <dbReference type="ChEBI" id="CHEBI:29035"/>
    </cofactor>
</comment>
<dbReference type="InterPro" id="IPR015797">
    <property type="entry name" value="NUDIX_hydrolase-like_dom_sf"/>
</dbReference>
<keyword evidence="7" id="KW-0464">Manganese</keyword>
<dbReference type="InterPro" id="IPR000059">
    <property type="entry name" value="NUDIX_hydrolase_NudL_CS"/>
</dbReference>
<dbReference type="Pfam" id="PF00293">
    <property type="entry name" value="NUDIX"/>
    <property type="match status" value="1"/>
</dbReference>
<dbReference type="PANTHER" id="PTHR12992">
    <property type="entry name" value="NUDIX HYDROLASE"/>
    <property type="match status" value="1"/>
</dbReference>
<dbReference type="CDD" id="cd03426">
    <property type="entry name" value="NUDIX_CoAse_Nudt7"/>
    <property type="match status" value="1"/>
</dbReference>
<keyword evidence="5" id="KW-0378">Hydrolase</keyword>
<keyword evidence="4" id="KW-0479">Metal-binding</keyword>
<accession>A0ABU2WJ69</accession>
<dbReference type="SUPFAM" id="SSF55811">
    <property type="entry name" value="Nudix"/>
    <property type="match status" value="1"/>
</dbReference>
<evidence type="ECO:0000256" key="2">
    <source>
        <dbReference type="ARBA" id="ARBA00001946"/>
    </source>
</evidence>
<evidence type="ECO:0000256" key="7">
    <source>
        <dbReference type="ARBA" id="ARBA00023211"/>
    </source>
</evidence>
<evidence type="ECO:0000256" key="3">
    <source>
        <dbReference type="ARBA" id="ARBA00006506"/>
    </source>
</evidence>
<dbReference type="Proteomes" id="UP001254608">
    <property type="component" value="Unassembled WGS sequence"/>
</dbReference>
<evidence type="ECO:0000259" key="8">
    <source>
        <dbReference type="PROSITE" id="PS51462"/>
    </source>
</evidence>
<dbReference type="PROSITE" id="PS51462">
    <property type="entry name" value="NUDIX"/>
    <property type="match status" value="1"/>
</dbReference>
<name>A0ABU2WJ69_9GAMM</name>
<evidence type="ECO:0000256" key="5">
    <source>
        <dbReference type="ARBA" id="ARBA00022801"/>
    </source>
</evidence>
<evidence type="ECO:0000313" key="9">
    <source>
        <dbReference type="EMBL" id="MDT0497341.1"/>
    </source>
</evidence>
<evidence type="ECO:0000256" key="1">
    <source>
        <dbReference type="ARBA" id="ARBA00001936"/>
    </source>
</evidence>
<keyword evidence="6" id="KW-0460">Magnesium</keyword>
<reference evidence="9 10" key="1">
    <citation type="submission" date="2023-09" db="EMBL/GenBank/DDBJ databases">
        <authorList>
            <person name="Rey-Velasco X."/>
        </authorList>
    </citation>
    <scope>NUCLEOTIDE SEQUENCE [LARGE SCALE GENOMIC DNA]</scope>
    <source>
        <strain evidence="9 10">W345</strain>
    </source>
</reference>
<feature type="domain" description="Nudix hydrolase" evidence="8">
    <location>
        <begin position="18"/>
        <end position="150"/>
    </location>
</feature>
<gene>
    <name evidence="9" type="ORF">RM530_08180</name>
</gene>
<sequence length="183" mass="20676">MDSPVVRKWFEQQTRGVLRPSAVLVPIMRRERELTVLLTRRADHLRAHQGQVSFPGGRSEPDDASAAATALREAWEEVGLRPEAVEICGYLDDYPTLTRFIVTPVVGLVDDVPTLRHDPAEVAEVFEVPLRLLMEPGRFERHVLTRDGLQLPFVQVRYEGQKIWGATAAMLRDLISRLEAVTV</sequence>
<dbReference type="NCBIfam" id="NF007980">
    <property type="entry name" value="PRK10707.1"/>
    <property type="match status" value="1"/>
</dbReference>